<accession>A0A2K2DGD1</accession>
<dbReference type="InParanoid" id="A0A2K2DGD1"/>
<reference evidence="1" key="2">
    <citation type="submission" date="2017-06" db="EMBL/GenBank/DDBJ databases">
        <title>WGS assembly of Brachypodium distachyon.</title>
        <authorList>
            <consortium name="The International Brachypodium Initiative"/>
            <person name="Lucas S."/>
            <person name="Harmon-Smith M."/>
            <person name="Lail K."/>
            <person name="Tice H."/>
            <person name="Grimwood J."/>
            <person name="Bruce D."/>
            <person name="Barry K."/>
            <person name="Shu S."/>
            <person name="Lindquist E."/>
            <person name="Wang M."/>
            <person name="Pitluck S."/>
            <person name="Vogel J.P."/>
            <person name="Garvin D.F."/>
            <person name="Mockler T.C."/>
            <person name="Schmutz J."/>
            <person name="Rokhsar D."/>
            <person name="Bevan M.W."/>
        </authorList>
    </citation>
    <scope>NUCLEOTIDE SEQUENCE</scope>
    <source>
        <strain evidence="1">Bd21</strain>
    </source>
</reference>
<evidence type="ECO:0000313" key="3">
    <source>
        <dbReference type="Proteomes" id="UP000008810"/>
    </source>
</evidence>
<keyword evidence="3" id="KW-1185">Reference proteome</keyword>
<evidence type="ECO:0000313" key="2">
    <source>
        <dbReference type="EnsemblPlants" id="PNT73343"/>
    </source>
</evidence>
<dbReference type="AlphaFoldDB" id="A0A2K2DGD1"/>
<name>A0A2K2DGD1_BRADI</name>
<dbReference type="Proteomes" id="UP000008810">
    <property type="component" value="Chromosome 2"/>
</dbReference>
<protein>
    <submittedName>
        <fullName evidence="1 2">Uncharacterized protein</fullName>
    </submittedName>
</protein>
<reference evidence="2" key="3">
    <citation type="submission" date="2018-08" db="UniProtKB">
        <authorList>
            <consortium name="EnsemblPlants"/>
        </authorList>
    </citation>
    <scope>IDENTIFICATION</scope>
    <source>
        <strain evidence="2">cv. Bd21</strain>
    </source>
</reference>
<evidence type="ECO:0000313" key="1">
    <source>
        <dbReference type="EMBL" id="PNT73343.1"/>
    </source>
</evidence>
<proteinExistence type="predicted"/>
<dbReference type="EnsemblPlants" id="PNT73343">
    <property type="protein sequence ID" value="PNT73343"/>
    <property type="gene ID" value="BRADI_2g57288v3"/>
</dbReference>
<reference evidence="1 2" key="1">
    <citation type="journal article" date="2010" name="Nature">
        <title>Genome sequencing and analysis of the model grass Brachypodium distachyon.</title>
        <authorList>
            <consortium name="International Brachypodium Initiative"/>
        </authorList>
    </citation>
    <scope>NUCLEOTIDE SEQUENCE [LARGE SCALE GENOMIC DNA]</scope>
    <source>
        <strain evidence="1 2">Bd21</strain>
    </source>
</reference>
<dbReference type="Gramene" id="PNT73343">
    <property type="protein sequence ID" value="PNT73343"/>
    <property type="gene ID" value="BRADI_2g57288v3"/>
</dbReference>
<sequence length="91" mass="10400">MSASFLFSLSRRLLFIELYRVLNRGIVGSSVCLRLVPADGSFSRRRNRRSIALNASISAPRRAGRLLDPFPLLFFRSPSFFFLSCCRSLRL</sequence>
<dbReference type="EMBL" id="CM000881">
    <property type="protein sequence ID" value="PNT73343.1"/>
    <property type="molecule type" value="Genomic_DNA"/>
</dbReference>
<organism evidence="1">
    <name type="scientific">Brachypodium distachyon</name>
    <name type="common">Purple false brome</name>
    <name type="synonym">Trachynia distachya</name>
    <dbReference type="NCBI Taxonomy" id="15368"/>
    <lineage>
        <taxon>Eukaryota</taxon>
        <taxon>Viridiplantae</taxon>
        <taxon>Streptophyta</taxon>
        <taxon>Embryophyta</taxon>
        <taxon>Tracheophyta</taxon>
        <taxon>Spermatophyta</taxon>
        <taxon>Magnoliopsida</taxon>
        <taxon>Liliopsida</taxon>
        <taxon>Poales</taxon>
        <taxon>Poaceae</taxon>
        <taxon>BOP clade</taxon>
        <taxon>Pooideae</taxon>
        <taxon>Stipodae</taxon>
        <taxon>Brachypodieae</taxon>
        <taxon>Brachypodium</taxon>
    </lineage>
</organism>
<gene>
    <name evidence="1" type="ORF">BRADI_2g57288v3</name>
</gene>